<dbReference type="InterPro" id="IPR002934">
    <property type="entry name" value="Polymerase_NTP_transf_dom"/>
</dbReference>
<evidence type="ECO:0000256" key="3">
    <source>
        <dbReference type="ARBA" id="ARBA00022695"/>
    </source>
</evidence>
<dbReference type="CDD" id="cd05403">
    <property type="entry name" value="NT_KNTase_like"/>
    <property type="match status" value="1"/>
</dbReference>
<evidence type="ECO:0000313" key="10">
    <source>
        <dbReference type="Proteomes" id="UP000812270"/>
    </source>
</evidence>
<dbReference type="Proteomes" id="UP000812270">
    <property type="component" value="Unassembled WGS sequence"/>
</dbReference>
<dbReference type="EMBL" id="JAHSPG010000005">
    <property type="protein sequence ID" value="MBV4357413.1"/>
    <property type="molecule type" value="Genomic_DNA"/>
</dbReference>
<dbReference type="GO" id="GO:0016779">
    <property type="term" value="F:nucleotidyltransferase activity"/>
    <property type="evidence" value="ECO:0007669"/>
    <property type="project" value="UniProtKB-KW"/>
</dbReference>
<dbReference type="InterPro" id="IPR052038">
    <property type="entry name" value="Type-VII_TA_antitoxin"/>
</dbReference>
<evidence type="ECO:0000256" key="6">
    <source>
        <dbReference type="ARBA" id="ARBA00022840"/>
    </source>
</evidence>
<comment type="cofactor">
    <cofactor evidence="1">
        <name>Mg(2+)</name>
        <dbReference type="ChEBI" id="CHEBI:18420"/>
    </cofactor>
</comment>
<keyword evidence="3" id="KW-0548">Nucleotidyltransferase</keyword>
<evidence type="ECO:0000313" key="9">
    <source>
        <dbReference type="EMBL" id="MBV4357413.1"/>
    </source>
</evidence>
<dbReference type="GO" id="GO:0005524">
    <property type="term" value="F:ATP binding"/>
    <property type="evidence" value="ECO:0007669"/>
    <property type="project" value="UniProtKB-KW"/>
</dbReference>
<dbReference type="RefSeq" id="WP_217791058.1">
    <property type="nucleotide sequence ID" value="NZ_JAHSPG010000005.1"/>
</dbReference>
<proteinExistence type="predicted"/>
<keyword evidence="6" id="KW-0067">ATP-binding</keyword>
<evidence type="ECO:0000256" key="2">
    <source>
        <dbReference type="ARBA" id="ARBA00022679"/>
    </source>
</evidence>
<name>A0A9E2S680_9BACT</name>
<sequence length="97" mass="11171">MSYLTNIQNSLQKLKPILVNKYHVSTIGLFGSVVRNDYSDLKSDIDIIVDFSEPIGIEFIDMADLIEKELKKKVDVVSKRGIKEKYFSQIQDEIVYV</sequence>
<keyword evidence="5" id="KW-0547">Nucleotide-binding</keyword>
<evidence type="ECO:0000256" key="4">
    <source>
        <dbReference type="ARBA" id="ARBA00022723"/>
    </source>
</evidence>
<evidence type="ECO:0000259" key="8">
    <source>
        <dbReference type="Pfam" id="PF01909"/>
    </source>
</evidence>
<dbReference type="PANTHER" id="PTHR33571">
    <property type="entry name" value="SSL8005 PROTEIN"/>
    <property type="match status" value="1"/>
</dbReference>
<dbReference type="GO" id="GO:0046872">
    <property type="term" value="F:metal ion binding"/>
    <property type="evidence" value="ECO:0007669"/>
    <property type="project" value="UniProtKB-KW"/>
</dbReference>
<gene>
    <name evidence="9" type="ORF">KTO63_09665</name>
</gene>
<keyword evidence="4" id="KW-0479">Metal-binding</keyword>
<keyword evidence="2" id="KW-0808">Transferase</keyword>
<dbReference type="AlphaFoldDB" id="A0A9E2S680"/>
<organism evidence="9 10">
    <name type="scientific">Pinibacter aurantiacus</name>
    <dbReference type="NCBI Taxonomy" id="2851599"/>
    <lineage>
        <taxon>Bacteria</taxon>
        <taxon>Pseudomonadati</taxon>
        <taxon>Bacteroidota</taxon>
        <taxon>Chitinophagia</taxon>
        <taxon>Chitinophagales</taxon>
        <taxon>Chitinophagaceae</taxon>
        <taxon>Pinibacter</taxon>
    </lineage>
</organism>
<keyword evidence="7" id="KW-0460">Magnesium</keyword>
<evidence type="ECO:0000256" key="7">
    <source>
        <dbReference type="ARBA" id="ARBA00022842"/>
    </source>
</evidence>
<dbReference type="Pfam" id="PF01909">
    <property type="entry name" value="NTP_transf_2"/>
    <property type="match status" value="1"/>
</dbReference>
<evidence type="ECO:0000256" key="1">
    <source>
        <dbReference type="ARBA" id="ARBA00001946"/>
    </source>
</evidence>
<dbReference type="PANTHER" id="PTHR33571:SF14">
    <property type="entry name" value="PROTEIN ADENYLYLTRANSFERASE MJ0435-RELATED"/>
    <property type="match status" value="1"/>
</dbReference>
<reference evidence="9" key="1">
    <citation type="submission" date="2021-06" db="EMBL/GenBank/DDBJ databases">
        <authorList>
            <person name="Huq M.A."/>
        </authorList>
    </citation>
    <scope>NUCLEOTIDE SEQUENCE</scope>
    <source>
        <strain evidence="9">MAH-26</strain>
    </source>
</reference>
<protein>
    <submittedName>
        <fullName evidence="9">Nucleotidyltransferase domain-containing protein</fullName>
    </submittedName>
</protein>
<evidence type="ECO:0000256" key="5">
    <source>
        <dbReference type="ARBA" id="ARBA00022741"/>
    </source>
</evidence>
<feature type="domain" description="Polymerase nucleotidyl transferase" evidence="8">
    <location>
        <begin position="12"/>
        <end position="89"/>
    </location>
</feature>
<comment type="caution">
    <text evidence="9">The sequence shown here is derived from an EMBL/GenBank/DDBJ whole genome shotgun (WGS) entry which is preliminary data.</text>
</comment>
<accession>A0A9E2S680</accession>
<keyword evidence="10" id="KW-1185">Reference proteome</keyword>